<organism evidence="3 4">
    <name type="scientific">Trichoderma harzianum CBS 226.95</name>
    <dbReference type="NCBI Taxonomy" id="983964"/>
    <lineage>
        <taxon>Eukaryota</taxon>
        <taxon>Fungi</taxon>
        <taxon>Dikarya</taxon>
        <taxon>Ascomycota</taxon>
        <taxon>Pezizomycotina</taxon>
        <taxon>Sordariomycetes</taxon>
        <taxon>Hypocreomycetidae</taxon>
        <taxon>Hypocreales</taxon>
        <taxon>Hypocreaceae</taxon>
        <taxon>Trichoderma</taxon>
    </lineage>
</organism>
<dbReference type="AlphaFoldDB" id="A0A2T4ATS9"/>
<accession>A0A2T4ATS9</accession>
<dbReference type="GeneID" id="36626743"/>
<sequence>MYTQLRPYLSDGPLLPRRNKETRGKRLHVSGQVPIKIASLLLVLLLLHGTGMCR</sequence>
<dbReference type="Proteomes" id="UP000241690">
    <property type="component" value="Unassembled WGS sequence"/>
</dbReference>
<evidence type="ECO:0000256" key="2">
    <source>
        <dbReference type="SAM" id="Phobius"/>
    </source>
</evidence>
<keyword evidence="4" id="KW-1185">Reference proteome</keyword>
<evidence type="ECO:0000313" key="4">
    <source>
        <dbReference type="Proteomes" id="UP000241690"/>
    </source>
</evidence>
<dbReference type="RefSeq" id="XP_024780147.1">
    <property type="nucleotide sequence ID" value="XM_024918174.1"/>
</dbReference>
<name>A0A2T4ATS9_TRIHA</name>
<proteinExistence type="predicted"/>
<reference evidence="3 4" key="1">
    <citation type="submission" date="2016-07" db="EMBL/GenBank/DDBJ databases">
        <title>Multiple horizontal gene transfer events from other fungi enriched the ability of initially mycotrophic Trichoderma (Ascomycota) to feed on dead plant biomass.</title>
        <authorList>
            <consortium name="DOE Joint Genome Institute"/>
            <person name="Aerts A."/>
            <person name="Atanasova L."/>
            <person name="Chenthamara K."/>
            <person name="Zhang J."/>
            <person name="Grujic M."/>
            <person name="Henrissat B."/>
            <person name="Kuo A."/>
            <person name="Salamov A."/>
            <person name="Lipzen A."/>
            <person name="Labutti K."/>
            <person name="Barry K."/>
            <person name="Miao Y."/>
            <person name="Rahimi M.J."/>
            <person name="Shen Q."/>
            <person name="Grigoriev I.V."/>
            <person name="Kubicek C.P."/>
            <person name="Druzhinina I.S."/>
        </authorList>
    </citation>
    <scope>NUCLEOTIDE SEQUENCE [LARGE SCALE GENOMIC DNA]</scope>
    <source>
        <strain evidence="3 4">CBS 226.95</strain>
    </source>
</reference>
<keyword evidence="2" id="KW-1133">Transmembrane helix</keyword>
<evidence type="ECO:0000313" key="3">
    <source>
        <dbReference type="EMBL" id="PTB60470.1"/>
    </source>
</evidence>
<evidence type="ECO:0000256" key="1">
    <source>
        <dbReference type="SAM" id="MobiDB-lite"/>
    </source>
</evidence>
<keyword evidence="2" id="KW-0812">Transmembrane</keyword>
<feature type="transmembrane region" description="Helical" evidence="2">
    <location>
        <begin position="27"/>
        <end position="47"/>
    </location>
</feature>
<feature type="region of interest" description="Disordered" evidence="1">
    <location>
        <begin position="1"/>
        <end position="21"/>
    </location>
</feature>
<dbReference type="EMBL" id="KZ679675">
    <property type="protein sequence ID" value="PTB60470.1"/>
    <property type="molecule type" value="Genomic_DNA"/>
</dbReference>
<gene>
    <name evidence="3" type="ORF">M431DRAFT_502606</name>
</gene>
<keyword evidence="2" id="KW-0472">Membrane</keyword>
<protein>
    <submittedName>
        <fullName evidence="3">Uncharacterized protein</fullName>
    </submittedName>
</protein>